<dbReference type="AlphaFoldDB" id="A0A9E3LQ46"/>
<evidence type="ECO:0000313" key="4">
    <source>
        <dbReference type="EMBL" id="MBW4430316.1"/>
    </source>
</evidence>
<dbReference type="Pfam" id="PF00395">
    <property type="entry name" value="SLH"/>
    <property type="match status" value="3"/>
</dbReference>
<sequence>MFSFLRWSSGSAALLSVSMTVGAIAPIVISAPIVAQTTSPSPSPGAEANFSDVAPDFWAKPFIQALAQRNIIAGFENGTFRPQQPVQRAEFAAMIAKAFDQNQVRQLTESGFTDVPGDYWAASEIQEAYKTGFMVGYGSTLFFPEQSISRAQAITALANGLRLSPDGTPANILRSYYKDAGWIPAYAINPITAATQANIVVNYPDLRTLSPLQNLTRAEAAALLYQALVKQGKIEPLANNVTAANYVVGRNNNVSQSSSTTTSTSNNGNSTSATTSTTTSTSNIGGSNSTTTSTTSTTEPGDIYALSTSNFTTLSSALKTAGLADTLKGKGPYTVFAPTDEAFAALPKETLNKLLQPQNRETLTKILKYHVVSGELTSNQLKRGELKTLEERPVNIQINPSSNQIAVNDASVTQPNIQASNGVIHAINEVLIPPDINLNQLQ</sequence>
<dbReference type="PROSITE" id="PS51272">
    <property type="entry name" value="SLH"/>
    <property type="match status" value="3"/>
</dbReference>
<evidence type="ECO:0000259" key="3">
    <source>
        <dbReference type="PROSITE" id="PS51272"/>
    </source>
</evidence>
<gene>
    <name evidence="4" type="ORF">KME28_00715</name>
</gene>
<dbReference type="InterPro" id="IPR036378">
    <property type="entry name" value="FAS1_dom_sf"/>
</dbReference>
<dbReference type="PANTHER" id="PTHR10900:SF77">
    <property type="entry name" value="FI19380P1"/>
    <property type="match status" value="1"/>
</dbReference>
<dbReference type="SMART" id="SM00554">
    <property type="entry name" value="FAS1"/>
    <property type="match status" value="1"/>
</dbReference>
<feature type="region of interest" description="Disordered" evidence="1">
    <location>
        <begin position="252"/>
        <end position="300"/>
    </location>
</feature>
<feature type="domain" description="SLH" evidence="3">
    <location>
        <begin position="46"/>
        <end position="109"/>
    </location>
</feature>
<proteinExistence type="predicted"/>
<name>A0A9E3LQ46_9NOST</name>
<evidence type="ECO:0000259" key="2">
    <source>
        <dbReference type="PROSITE" id="PS50213"/>
    </source>
</evidence>
<organism evidence="4 5">
    <name type="scientific">Pelatocladus maniniholoensis HA4357-MV3</name>
    <dbReference type="NCBI Taxonomy" id="1117104"/>
    <lineage>
        <taxon>Bacteria</taxon>
        <taxon>Bacillati</taxon>
        <taxon>Cyanobacteriota</taxon>
        <taxon>Cyanophyceae</taxon>
        <taxon>Nostocales</taxon>
        <taxon>Nostocaceae</taxon>
        <taxon>Pelatocladus</taxon>
    </lineage>
</organism>
<dbReference type="PANTHER" id="PTHR10900">
    <property type="entry name" value="PERIOSTIN-RELATED"/>
    <property type="match status" value="1"/>
</dbReference>
<dbReference type="InterPro" id="IPR050904">
    <property type="entry name" value="Adhesion/Biosynth-related"/>
</dbReference>
<accession>A0A9E3LQ46</accession>
<dbReference type="InterPro" id="IPR001119">
    <property type="entry name" value="SLH_dom"/>
</dbReference>
<feature type="domain" description="SLH" evidence="3">
    <location>
        <begin position="110"/>
        <end position="171"/>
    </location>
</feature>
<feature type="domain" description="SLH" evidence="3">
    <location>
        <begin position="174"/>
        <end position="238"/>
    </location>
</feature>
<dbReference type="FunFam" id="2.30.180.10:FF:000032">
    <property type="entry name" value="Fasciclin domain-containing protein, putative"/>
    <property type="match status" value="1"/>
</dbReference>
<dbReference type="Gene3D" id="2.30.180.10">
    <property type="entry name" value="FAS1 domain"/>
    <property type="match status" value="1"/>
</dbReference>
<reference evidence="4" key="1">
    <citation type="submission" date="2021-05" db="EMBL/GenBank/DDBJ databases">
        <authorList>
            <person name="Pietrasiak N."/>
            <person name="Ward R."/>
            <person name="Stajich J.E."/>
            <person name="Kurbessoian T."/>
        </authorList>
    </citation>
    <scope>NUCLEOTIDE SEQUENCE</scope>
    <source>
        <strain evidence="4">HA4357-MV3</strain>
    </source>
</reference>
<evidence type="ECO:0000313" key="5">
    <source>
        <dbReference type="Proteomes" id="UP000813215"/>
    </source>
</evidence>
<evidence type="ECO:0000256" key="1">
    <source>
        <dbReference type="SAM" id="MobiDB-lite"/>
    </source>
</evidence>
<dbReference type="Pfam" id="PF02469">
    <property type="entry name" value="Fasciclin"/>
    <property type="match status" value="1"/>
</dbReference>
<dbReference type="SUPFAM" id="SSF82153">
    <property type="entry name" value="FAS1 domain"/>
    <property type="match status" value="1"/>
</dbReference>
<comment type="caution">
    <text evidence="4">The sequence shown here is derived from an EMBL/GenBank/DDBJ whole genome shotgun (WGS) entry which is preliminary data.</text>
</comment>
<protein>
    <submittedName>
        <fullName evidence="4">Fasciclin domain-containing protein</fullName>
    </submittedName>
</protein>
<dbReference type="EMBL" id="JAHHHW010000009">
    <property type="protein sequence ID" value="MBW4430316.1"/>
    <property type="molecule type" value="Genomic_DNA"/>
</dbReference>
<feature type="compositionally biased region" description="Low complexity" evidence="1">
    <location>
        <begin position="252"/>
        <end position="298"/>
    </location>
</feature>
<reference evidence="4" key="2">
    <citation type="journal article" date="2022" name="Microbiol. Resour. Announc.">
        <title>Metagenome Sequencing to Explore Phylogenomics of Terrestrial Cyanobacteria.</title>
        <authorList>
            <person name="Ward R.D."/>
            <person name="Stajich J.E."/>
            <person name="Johansen J.R."/>
            <person name="Huntemann M."/>
            <person name="Clum A."/>
            <person name="Foster B."/>
            <person name="Foster B."/>
            <person name="Roux S."/>
            <person name="Palaniappan K."/>
            <person name="Varghese N."/>
            <person name="Mukherjee S."/>
            <person name="Reddy T.B.K."/>
            <person name="Daum C."/>
            <person name="Copeland A."/>
            <person name="Chen I.A."/>
            <person name="Ivanova N.N."/>
            <person name="Kyrpides N.C."/>
            <person name="Shapiro N."/>
            <person name="Eloe-Fadrosh E.A."/>
            <person name="Pietrasiak N."/>
        </authorList>
    </citation>
    <scope>NUCLEOTIDE SEQUENCE</scope>
    <source>
        <strain evidence="4">HA4357-MV3</strain>
    </source>
</reference>
<feature type="domain" description="FAS1" evidence="2">
    <location>
        <begin position="298"/>
        <end position="431"/>
    </location>
</feature>
<dbReference type="Proteomes" id="UP000813215">
    <property type="component" value="Unassembled WGS sequence"/>
</dbReference>
<dbReference type="InterPro" id="IPR000782">
    <property type="entry name" value="FAS1_domain"/>
</dbReference>
<dbReference type="PROSITE" id="PS50213">
    <property type="entry name" value="FAS1"/>
    <property type="match status" value="1"/>
</dbReference>